<gene>
    <name evidence="2" type="ORF">OG699_38155</name>
</gene>
<sequence>MKALYRYVDHEIGLDPAAERDMEEMFCTSCPEGSGCIPIADAQDWAMRHTGSTGHTGFRLQTTNYYRVIRKGDPPPSQAPAVGSRRP</sequence>
<proteinExistence type="predicted"/>
<name>A0AAU3I9H9_9ACTN</name>
<organism evidence="2">
    <name type="scientific">Streptomyces sp. NBC_01393</name>
    <dbReference type="NCBI Taxonomy" id="2903851"/>
    <lineage>
        <taxon>Bacteria</taxon>
        <taxon>Bacillati</taxon>
        <taxon>Actinomycetota</taxon>
        <taxon>Actinomycetes</taxon>
        <taxon>Kitasatosporales</taxon>
        <taxon>Streptomycetaceae</taxon>
        <taxon>Streptomyces</taxon>
    </lineage>
</organism>
<feature type="domain" description="DUF7848" evidence="1">
    <location>
        <begin position="2"/>
        <end position="71"/>
    </location>
</feature>
<dbReference type="AlphaFoldDB" id="A0AAU3I9H9"/>
<reference evidence="2" key="1">
    <citation type="submission" date="2022-10" db="EMBL/GenBank/DDBJ databases">
        <title>The complete genomes of actinobacterial strains from the NBC collection.</title>
        <authorList>
            <person name="Joergensen T.S."/>
            <person name="Alvarez Arevalo M."/>
            <person name="Sterndorff E.B."/>
            <person name="Faurdal D."/>
            <person name="Vuksanovic O."/>
            <person name="Mourched A.-S."/>
            <person name="Charusanti P."/>
            <person name="Shaw S."/>
            <person name="Blin K."/>
            <person name="Weber T."/>
        </authorList>
    </citation>
    <scope>NUCLEOTIDE SEQUENCE</scope>
    <source>
        <strain evidence="2">NBC_01393</strain>
    </source>
</reference>
<evidence type="ECO:0000259" key="1">
    <source>
        <dbReference type="Pfam" id="PF25232"/>
    </source>
</evidence>
<dbReference type="EMBL" id="CP109546">
    <property type="protein sequence ID" value="WTZ13283.1"/>
    <property type="molecule type" value="Genomic_DNA"/>
</dbReference>
<dbReference type="InterPro" id="IPR057170">
    <property type="entry name" value="DUF7848"/>
</dbReference>
<evidence type="ECO:0000313" key="2">
    <source>
        <dbReference type="EMBL" id="WTZ13283.1"/>
    </source>
</evidence>
<protein>
    <recommendedName>
        <fullName evidence="1">DUF7848 domain-containing protein</fullName>
    </recommendedName>
</protein>
<accession>A0AAU3I9H9</accession>
<dbReference type="Pfam" id="PF25232">
    <property type="entry name" value="DUF7848"/>
    <property type="match status" value="1"/>
</dbReference>